<evidence type="ECO:0000256" key="4">
    <source>
        <dbReference type="ARBA" id="ARBA00022801"/>
    </source>
</evidence>
<reference evidence="8 9" key="1">
    <citation type="submission" date="2019-03" db="EMBL/GenBank/DDBJ databases">
        <authorList>
            <person name="Kim M.K.M."/>
        </authorList>
    </citation>
    <scope>NUCLEOTIDE SEQUENCE [LARGE SCALE GENOMIC DNA]</scope>
    <source>
        <strain evidence="8 9">17J68-15</strain>
    </source>
</reference>
<dbReference type="Pfam" id="PF02265">
    <property type="entry name" value="S1-P1_nuclease"/>
    <property type="match status" value="1"/>
</dbReference>
<keyword evidence="1" id="KW-0540">Nuclease</keyword>
<dbReference type="GO" id="GO:0003676">
    <property type="term" value="F:nucleic acid binding"/>
    <property type="evidence" value="ECO:0007669"/>
    <property type="project" value="InterPro"/>
</dbReference>
<dbReference type="GO" id="GO:0016788">
    <property type="term" value="F:hydrolase activity, acting on ester bonds"/>
    <property type="evidence" value="ECO:0007669"/>
    <property type="project" value="InterPro"/>
</dbReference>
<evidence type="ECO:0000256" key="6">
    <source>
        <dbReference type="ARBA" id="ARBA00023180"/>
    </source>
</evidence>
<name>A0A4R4DT36_9BACT</name>
<gene>
    <name evidence="8" type="ORF">E0486_17030</name>
</gene>
<sequence length="256" mass="28598">MKRWFLAPLLLLLLAAPARSWAWGKQGHEMVAQIAFHFLDPAVRQKVLKALDGFSIEEAATWMDDARANHSFDAMRPWHYIDIEKGKDYQPAVDKNALTILNGVIGKLQQQASFTGNAQRDLLLLFHLVGDIHQPLHTGYPADKGGNSINVDYDNSQVNLHSLWDTRLIADEKITVADCLNLYASWPPGRAEAVRNTGLMGWMTESRALLPQVYAFSEGRIDKSYCAQNKALVEQQLLSAGLRLARVLERSFGTGA</sequence>
<feature type="signal peptide" evidence="7">
    <location>
        <begin position="1"/>
        <end position="22"/>
    </location>
</feature>
<keyword evidence="9" id="KW-1185">Reference proteome</keyword>
<dbReference type="PANTHER" id="PTHR33146">
    <property type="entry name" value="ENDONUCLEASE 4"/>
    <property type="match status" value="1"/>
</dbReference>
<dbReference type="InterPro" id="IPR003154">
    <property type="entry name" value="S1/P1nuclease"/>
</dbReference>
<keyword evidence="2" id="KW-0479">Metal-binding</keyword>
<keyword evidence="5" id="KW-1015">Disulfide bond</keyword>
<comment type="caution">
    <text evidence="8">The sequence shown here is derived from an EMBL/GenBank/DDBJ whole genome shotgun (WGS) entry which is preliminary data.</text>
</comment>
<evidence type="ECO:0000313" key="8">
    <source>
        <dbReference type="EMBL" id="TCZ65866.1"/>
    </source>
</evidence>
<dbReference type="GO" id="GO:0046872">
    <property type="term" value="F:metal ion binding"/>
    <property type="evidence" value="ECO:0007669"/>
    <property type="project" value="UniProtKB-KW"/>
</dbReference>
<evidence type="ECO:0000313" key="9">
    <source>
        <dbReference type="Proteomes" id="UP000295164"/>
    </source>
</evidence>
<dbReference type="RefSeq" id="WP_131854008.1">
    <property type="nucleotide sequence ID" value="NZ_SKFH01000046.1"/>
</dbReference>
<keyword evidence="7" id="KW-0732">Signal</keyword>
<organism evidence="8 9">
    <name type="scientific">Flaviaesturariibacter aridisoli</name>
    <dbReference type="NCBI Taxonomy" id="2545761"/>
    <lineage>
        <taxon>Bacteria</taxon>
        <taxon>Pseudomonadati</taxon>
        <taxon>Bacteroidota</taxon>
        <taxon>Chitinophagia</taxon>
        <taxon>Chitinophagales</taxon>
        <taxon>Chitinophagaceae</taxon>
        <taxon>Flaviaestuariibacter</taxon>
    </lineage>
</organism>
<dbReference type="AlphaFoldDB" id="A0A4R4DT36"/>
<proteinExistence type="predicted"/>
<keyword evidence="3" id="KW-0255">Endonuclease</keyword>
<dbReference type="InterPro" id="IPR008947">
    <property type="entry name" value="PLipase_C/P1_nuclease_dom_sf"/>
</dbReference>
<accession>A0A4R4DT36</accession>
<feature type="chain" id="PRO_5020812681" description="S1/P1 Nuclease" evidence="7">
    <location>
        <begin position="23"/>
        <end position="256"/>
    </location>
</feature>
<dbReference type="GO" id="GO:0004519">
    <property type="term" value="F:endonuclease activity"/>
    <property type="evidence" value="ECO:0007669"/>
    <property type="project" value="UniProtKB-KW"/>
</dbReference>
<dbReference type="GO" id="GO:0006308">
    <property type="term" value="P:DNA catabolic process"/>
    <property type="evidence" value="ECO:0007669"/>
    <property type="project" value="InterPro"/>
</dbReference>
<evidence type="ECO:0000256" key="7">
    <source>
        <dbReference type="SAM" id="SignalP"/>
    </source>
</evidence>
<dbReference type="OrthoDB" id="267579at2"/>
<evidence type="ECO:0000256" key="1">
    <source>
        <dbReference type="ARBA" id="ARBA00022722"/>
    </source>
</evidence>
<evidence type="ECO:0000256" key="2">
    <source>
        <dbReference type="ARBA" id="ARBA00022723"/>
    </source>
</evidence>
<dbReference type="Proteomes" id="UP000295164">
    <property type="component" value="Unassembled WGS sequence"/>
</dbReference>
<evidence type="ECO:0000256" key="3">
    <source>
        <dbReference type="ARBA" id="ARBA00022759"/>
    </source>
</evidence>
<evidence type="ECO:0000256" key="5">
    <source>
        <dbReference type="ARBA" id="ARBA00023157"/>
    </source>
</evidence>
<dbReference type="EMBL" id="SKFH01000046">
    <property type="protein sequence ID" value="TCZ65866.1"/>
    <property type="molecule type" value="Genomic_DNA"/>
</dbReference>
<dbReference type="SUPFAM" id="SSF48537">
    <property type="entry name" value="Phospholipase C/P1 nuclease"/>
    <property type="match status" value="1"/>
</dbReference>
<dbReference type="Gene3D" id="1.10.575.10">
    <property type="entry name" value="P1 Nuclease"/>
    <property type="match status" value="1"/>
</dbReference>
<dbReference type="CDD" id="cd11010">
    <property type="entry name" value="S1-P1_nuclease"/>
    <property type="match status" value="1"/>
</dbReference>
<keyword evidence="4" id="KW-0378">Hydrolase</keyword>
<keyword evidence="6" id="KW-0325">Glycoprotein</keyword>
<evidence type="ECO:0008006" key="10">
    <source>
        <dbReference type="Google" id="ProtNLM"/>
    </source>
</evidence>
<protein>
    <recommendedName>
        <fullName evidence="10">S1/P1 Nuclease</fullName>
    </recommendedName>
</protein>
<dbReference type="PANTHER" id="PTHR33146:SF26">
    <property type="entry name" value="ENDONUCLEASE 4"/>
    <property type="match status" value="1"/>
</dbReference>